<dbReference type="Proteomes" id="UP000487649">
    <property type="component" value="Unassembled WGS sequence"/>
</dbReference>
<proteinExistence type="predicted"/>
<dbReference type="PANTHER" id="PTHR31209:SF0">
    <property type="entry name" value="METALLOENZYME DOMAIN-CONTAINING PROTEIN"/>
    <property type="match status" value="1"/>
</dbReference>
<protein>
    <submittedName>
        <fullName evidence="1">Phosphoglycerate mutase</fullName>
    </submittedName>
</protein>
<dbReference type="SUPFAM" id="SSF53649">
    <property type="entry name" value="Alkaline phosphatase-like"/>
    <property type="match status" value="1"/>
</dbReference>
<dbReference type="InterPro" id="IPR004456">
    <property type="entry name" value="Pglycerate_mutase_ApgM"/>
</dbReference>
<accession>A0A9X4XAX0</accession>
<dbReference type="GO" id="GO:0046872">
    <property type="term" value="F:metal ion binding"/>
    <property type="evidence" value="ECO:0007669"/>
    <property type="project" value="InterPro"/>
</dbReference>
<evidence type="ECO:0000313" key="2">
    <source>
        <dbReference type="Proteomes" id="UP000487649"/>
    </source>
</evidence>
<dbReference type="PANTHER" id="PTHR31209">
    <property type="entry name" value="COFACTOR-INDEPENDENT PHOSPHOGLYCERATE MUTASE"/>
    <property type="match status" value="1"/>
</dbReference>
<dbReference type="InterPro" id="IPR017850">
    <property type="entry name" value="Alkaline_phosphatase_core_sf"/>
</dbReference>
<dbReference type="Gene3D" id="3.30.70.2130">
    <property type="entry name" value="Metalloenzyme domain"/>
    <property type="match status" value="1"/>
</dbReference>
<dbReference type="Pfam" id="PF10143">
    <property type="entry name" value="PhosphMutase"/>
    <property type="match status" value="1"/>
</dbReference>
<evidence type="ECO:0000313" key="1">
    <source>
        <dbReference type="EMBL" id="MTK20034.1"/>
    </source>
</evidence>
<dbReference type="GO" id="GO:0004619">
    <property type="term" value="F:phosphoglycerate mutase activity"/>
    <property type="evidence" value="ECO:0007669"/>
    <property type="project" value="UniProtKB-EC"/>
</dbReference>
<dbReference type="OrthoDB" id="9804453at2"/>
<organism evidence="1 2">
    <name type="scientific">Turicibacter sanguinis</name>
    <dbReference type="NCBI Taxonomy" id="154288"/>
    <lineage>
        <taxon>Bacteria</taxon>
        <taxon>Bacillati</taxon>
        <taxon>Bacillota</taxon>
        <taxon>Erysipelotrichia</taxon>
        <taxon>Erysipelotrichales</taxon>
        <taxon>Turicibacteraceae</taxon>
        <taxon>Turicibacter</taxon>
    </lineage>
</organism>
<reference evidence="1 2" key="1">
    <citation type="journal article" date="2019" name="Nat. Med.">
        <title>A library of human gut bacterial isolates paired with longitudinal multiomics data enables mechanistic microbiome research.</title>
        <authorList>
            <person name="Poyet M."/>
            <person name="Groussin M."/>
            <person name="Gibbons S.M."/>
            <person name="Avila-Pacheco J."/>
            <person name="Jiang X."/>
            <person name="Kearney S.M."/>
            <person name="Perrotta A.R."/>
            <person name="Berdy B."/>
            <person name="Zhao S."/>
            <person name="Lieberman T.D."/>
            <person name="Swanson P.K."/>
            <person name="Smith M."/>
            <person name="Roesemann S."/>
            <person name="Alexander J.E."/>
            <person name="Rich S.A."/>
            <person name="Livny J."/>
            <person name="Vlamakis H."/>
            <person name="Clish C."/>
            <person name="Bullock K."/>
            <person name="Deik A."/>
            <person name="Scott J."/>
            <person name="Pierce K.A."/>
            <person name="Xavier R.J."/>
            <person name="Alm E.J."/>
        </authorList>
    </citation>
    <scope>NUCLEOTIDE SEQUENCE [LARGE SCALE GENOMIC DNA]</scope>
    <source>
        <strain evidence="1 2">BIOML-A198</strain>
    </source>
</reference>
<dbReference type="RefSeq" id="WP_006784177.1">
    <property type="nucleotide sequence ID" value="NZ_CABJBH010000006.1"/>
</dbReference>
<dbReference type="AlphaFoldDB" id="A0A9X4XAX0"/>
<sequence length="320" mass="35999">MKEVLIILDGLMEEQLDFNPTSWCDFSVLNRDLDSLNCIFNLLGYSSNQFEIGERAYYEALANGISLQENEVVLRCNIVRVEDGKLVDFTGGRLPSNIESILQEIHVPDGTLYAGDTYKNLLLLKNFSSDIKLYPPHFHVGEDLDTLIPKDWRLQKLMKDSKAVFNQHGLNGCMLWPWGLSTVVHLPSFYDRYQKVGAVVSGIDLVAGMGLALGMKSIKPSLATGYENTDLVQKLEVALSLIQEVDVLIVHINGLDELAHQKDFAGKLAFLEKINTQFILPLVNQLSDTMIYITCDHRTDSKTGKHEVGKVPMWEIVLEK</sequence>
<dbReference type="Gene3D" id="3.40.720.10">
    <property type="entry name" value="Alkaline Phosphatase, subunit A"/>
    <property type="match status" value="1"/>
</dbReference>
<dbReference type="EMBL" id="WMQE01000002">
    <property type="protein sequence ID" value="MTK20034.1"/>
    <property type="molecule type" value="Genomic_DNA"/>
</dbReference>
<dbReference type="GO" id="GO:0006096">
    <property type="term" value="P:glycolytic process"/>
    <property type="evidence" value="ECO:0007669"/>
    <property type="project" value="UniProtKB-KW"/>
</dbReference>
<name>A0A9X4XAX0_9FIRM</name>
<comment type="caution">
    <text evidence="1">The sequence shown here is derived from an EMBL/GenBank/DDBJ whole genome shotgun (WGS) entry which is preliminary data.</text>
</comment>
<gene>
    <name evidence="1" type="ORF">GMA92_01110</name>
</gene>
<dbReference type="GeneID" id="60058761"/>
<dbReference type="InterPro" id="IPR042253">
    <property type="entry name" value="Pglycerate_mutase_ApgM_sf"/>
</dbReference>